<sequence length="242" mass="27519">MVRGDPVFPKENCSQYDIGKAHIRTWTISSSQRMRLKPGKLFDFPVSVECANFKRHFVRGWLKRFSWLAYSKFLDGAFCFLCVLFGVQSGRNSNNLDKLYKTPLTLCTSAMSRFTKNASRKCEMHNFSLIRMGPNSSKDTANLKSLFTTIIFGRNIALRGPRDDDPQNASLSGKFQAILEFRIDSGDQTLQHHLKTASRNVTYISKTIQNEMITAVGAIIVNNLSREIRDSKHFSIMSDEEA</sequence>
<evidence type="ECO:0000313" key="2">
    <source>
        <dbReference type="Proteomes" id="UP001249851"/>
    </source>
</evidence>
<dbReference type="PANTHER" id="PTHR45749">
    <property type="match status" value="1"/>
</dbReference>
<name>A0AAD9QIE7_ACRCE</name>
<organism evidence="1 2">
    <name type="scientific">Acropora cervicornis</name>
    <name type="common">Staghorn coral</name>
    <dbReference type="NCBI Taxonomy" id="6130"/>
    <lineage>
        <taxon>Eukaryota</taxon>
        <taxon>Metazoa</taxon>
        <taxon>Cnidaria</taxon>
        <taxon>Anthozoa</taxon>
        <taxon>Hexacorallia</taxon>
        <taxon>Scleractinia</taxon>
        <taxon>Astrocoeniina</taxon>
        <taxon>Acroporidae</taxon>
        <taxon>Acropora</taxon>
    </lineage>
</organism>
<dbReference type="EMBL" id="JARQWQ010000031">
    <property type="protein sequence ID" value="KAK2561744.1"/>
    <property type="molecule type" value="Genomic_DNA"/>
</dbReference>
<protein>
    <submittedName>
        <fullName evidence="1">52 kDa repressor of the inhibitor of the protein kinase</fullName>
    </submittedName>
</protein>
<proteinExistence type="predicted"/>
<keyword evidence="2" id="KW-1185">Reference proteome</keyword>
<dbReference type="AlphaFoldDB" id="A0AAD9QIE7"/>
<reference evidence="1" key="2">
    <citation type="journal article" date="2023" name="Science">
        <title>Genomic signatures of disease resistance in endangered staghorn corals.</title>
        <authorList>
            <person name="Vollmer S.V."/>
            <person name="Selwyn J.D."/>
            <person name="Despard B.A."/>
            <person name="Roesel C.L."/>
        </authorList>
    </citation>
    <scope>NUCLEOTIDE SEQUENCE</scope>
    <source>
        <strain evidence="1">K2</strain>
    </source>
</reference>
<gene>
    <name evidence="1" type="ORF">P5673_015124</name>
</gene>
<dbReference type="PANTHER" id="PTHR45749:SF21">
    <property type="entry name" value="DUF4371 DOMAIN-CONTAINING PROTEIN"/>
    <property type="match status" value="1"/>
</dbReference>
<reference evidence="1" key="1">
    <citation type="journal article" date="2023" name="G3 (Bethesda)">
        <title>Whole genome assembly and annotation of the endangered Caribbean coral Acropora cervicornis.</title>
        <authorList>
            <person name="Selwyn J.D."/>
            <person name="Vollmer S.V."/>
        </authorList>
    </citation>
    <scope>NUCLEOTIDE SEQUENCE</scope>
    <source>
        <strain evidence="1">K2</strain>
    </source>
</reference>
<comment type="caution">
    <text evidence="1">The sequence shown here is derived from an EMBL/GenBank/DDBJ whole genome shotgun (WGS) entry which is preliminary data.</text>
</comment>
<dbReference type="Proteomes" id="UP001249851">
    <property type="component" value="Unassembled WGS sequence"/>
</dbReference>
<accession>A0AAD9QIE7</accession>
<evidence type="ECO:0000313" key="1">
    <source>
        <dbReference type="EMBL" id="KAK2561744.1"/>
    </source>
</evidence>